<dbReference type="EMBL" id="HQ113105">
    <property type="protein sequence ID" value="AEA06964.1"/>
    <property type="molecule type" value="Genomic_DNA"/>
</dbReference>
<dbReference type="InterPro" id="IPR036770">
    <property type="entry name" value="Ankyrin_rpt-contain_sf"/>
</dbReference>
<dbReference type="InterPro" id="IPR052050">
    <property type="entry name" value="SecEffector_AnkRepeat"/>
</dbReference>
<dbReference type="SMART" id="SM00248">
    <property type="entry name" value="ANK"/>
    <property type="match status" value="2"/>
</dbReference>
<keyword evidence="2" id="KW-1185">Reference proteome</keyword>
<sequence>MKIFRNIFANIFSREGCCPLFARIVSIALEERKRLIHIYKIAKRKTRNVRSSLRRTCTNCQSKRTKTPLFLWLVMASHKYDTAALRGDFQSVRVYESLGVKCSKKALDWAAMEGHLDIVKFLCDKNKECSNEAVDQSATFGHLEVVKYLHGKNKPHTKAAMNGAARNGHEPVLRFLHCNSLVGCDERALDWAAEYGHIEAVRFLVFHRREGCTARAIIGATKNEHSQVVEFLMKQTVQKKSWLKKARASTKNVSMKQLLE</sequence>
<dbReference type="Pfam" id="PF00023">
    <property type="entry name" value="Ank"/>
    <property type="match status" value="1"/>
</dbReference>
<name>F2WL41_9VIRU</name>
<dbReference type="OrthoDB" id="15351at10239"/>
<dbReference type="RefSeq" id="YP_004347076.1">
    <property type="nucleotide sequence ID" value="NC_015326.1"/>
</dbReference>
<dbReference type="PANTHER" id="PTHR46586:SF3">
    <property type="entry name" value="ANKYRIN REPEAT-CONTAINING PROTEIN"/>
    <property type="match status" value="1"/>
</dbReference>
<evidence type="ECO:0000313" key="2">
    <source>
        <dbReference type="Proteomes" id="UP000203366"/>
    </source>
</evidence>
<dbReference type="SUPFAM" id="SSF48403">
    <property type="entry name" value="Ankyrin repeat"/>
    <property type="match status" value="1"/>
</dbReference>
<dbReference type="Proteomes" id="UP000203366">
    <property type="component" value="Segment"/>
</dbReference>
<dbReference type="Gene3D" id="1.25.40.20">
    <property type="entry name" value="Ankyrin repeat-containing domain"/>
    <property type="match status" value="2"/>
</dbReference>
<dbReference type="InterPro" id="IPR002110">
    <property type="entry name" value="Ankyrin_rpt"/>
</dbReference>
<gene>
    <name evidence="1" type="ORF">LAU_0112</name>
</gene>
<proteinExistence type="predicted"/>
<dbReference type="KEGG" id="vg:10399696"/>
<evidence type="ECO:0000313" key="1">
    <source>
        <dbReference type="EMBL" id="AEA06964.1"/>
    </source>
</evidence>
<protein>
    <submittedName>
        <fullName evidence="1">Ankyrin repeat-containing protein</fullName>
    </submittedName>
</protein>
<accession>F2WL41</accession>
<dbReference type="GeneID" id="10399696"/>
<reference evidence="1 2" key="1">
    <citation type="journal article" date="2011" name="Environ. Microbiol.">
        <title>Lausannevirus, a giant amoebal virus encoding histone doublets.</title>
        <authorList>
            <person name="Thomas V."/>
            <person name="Bertelli C."/>
            <person name="Collyn F."/>
            <person name="Casson N."/>
            <person name="Telenti A."/>
            <person name="Goesmann A."/>
            <person name="Croxatto A."/>
            <person name="Greub G."/>
        </authorList>
    </citation>
    <scope>NUCLEOTIDE SEQUENCE [LARGE SCALE GENOMIC DNA]</scope>
    <source>
        <strain evidence="1">7715</strain>
    </source>
</reference>
<organism evidence="1 2">
    <name type="scientific">Lausannevirus</name>
    <dbReference type="NCBI Taxonomy" id="999883"/>
    <lineage>
        <taxon>Viruses</taxon>
        <taxon>Varidnaviria</taxon>
        <taxon>Bamfordvirae</taxon>
        <taxon>Nucleocytoviricota</taxon>
        <taxon>Megaviricetes</taxon>
        <taxon>Pimascovirales</taxon>
        <taxon>Pimascovirales incertae sedis</taxon>
        <taxon>Marseilleviridae</taxon>
        <taxon>Losannavirus</taxon>
        <taxon>Losannavirus lausannense</taxon>
    </lineage>
</organism>
<dbReference type="PANTHER" id="PTHR46586">
    <property type="entry name" value="ANKYRIN REPEAT-CONTAINING PROTEIN"/>
    <property type="match status" value="1"/>
</dbReference>
<dbReference type="Pfam" id="PF12796">
    <property type="entry name" value="Ank_2"/>
    <property type="match status" value="1"/>
</dbReference>